<feature type="transmembrane region" description="Helical" evidence="2">
    <location>
        <begin position="451"/>
        <end position="471"/>
    </location>
</feature>
<keyword evidence="4" id="KW-1185">Reference proteome</keyword>
<dbReference type="InterPro" id="IPR037997">
    <property type="entry name" value="Dgk1-like"/>
</dbReference>
<sequence length="475" mass="51408">MSQSLLSKHTLPQSQSPPPPPPPTRRRSSASPSPTVKVTRKVIRTLEGLGHTSMEDDSSNTEFDDGVTEECEVADVLSADEDALLRVAGKQRAVEEEKERKIDWEIPRKVFHSSIGFLTLGLYLTPSMSPRVVTIVLWALLAIIAPTDFIRLRVPAVERVYERWLGFLMRESEKTGTNGTLWYILGVNFALTFYPIDVATVAILILSWADTAASTLGRAYGRRTPPLPSAVSVSFRVPGWWPGEAEAEEHDDVSSAASAKSTAVEFKVNGHANGHVDSTKAASQKRSTRRRHRKVTLRIPTPFAPRKSTAGFAAACVTGSLVALVFWAGLLGQDGSVKGVAEMRAVAEGSPNAGYHSQYSIAGQYLRSRSRGENGEEGKEGVAAWVGRWLDSLEVSPSQPTQVQKTQTQHATTPARFGVKGVLGLAPTVVWAGLVSGVAEALDLGGLDDNLTLPIISGGMLMVFFRLWGWVGGRV</sequence>
<organism evidence="3 4">
    <name type="scientific">Favolaschia claudopus</name>
    <dbReference type="NCBI Taxonomy" id="2862362"/>
    <lineage>
        <taxon>Eukaryota</taxon>
        <taxon>Fungi</taxon>
        <taxon>Dikarya</taxon>
        <taxon>Basidiomycota</taxon>
        <taxon>Agaricomycotina</taxon>
        <taxon>Agaricomycetes</taxon>
        <taxon>Agaricomycetidae</taxon>
        <taxon>Agaricales</taxon>
        <taxon>Marasmiineae</taxon>
        <taxon>Mycenaceae</taxon>
        <taxon>Favolaschia</taxon>
    </lineage>
</organism>
<keyword evidence="2" id="KW-0472">Membrane</keyword>
<dbReference type="GO" id="GO:0006654">
    <property type="term" value="P:phosphatidic acid biosynthetic process"/>
    <property type="evidence" value="ECO:0007669"/>
    <property type="project" value="TreeGrafter"/>
</dbReference>
<dbReference type="PANTHER" id="PTHR31303:SF1">
    <property type="entry name" value="CTP-DEPENDENT DIACYLGLYCEROL KINASE 1"/>
    <property type="match status" value="1"/>
</dbReference>
<feature type="region of interest" description="Disordered" evidence="1">
    <location>
        <begin position="273"/>
        <end position="293"/>
    </location>
</feature>
<accession>A0AAV9YYL2</accession>
<feature type="transmembrane region" description="Helical" evidence="2">
    <location>
        <begin position="132"/>
        <end position="150"/>
    </location>
</feature>
<gene>
    <name evidence="3" type="ORF">R3P38DRAFT_2591156</name>
</gene>
<reference evidence="3 4" key="1">
    <citation type="journal article" date="2024" name="J Genomics">
        <title>Draft genome sequencing and assembly of Favolaschia claudopus CIRM-BRFM 2984 isolated from oak limbs.</title>
        <authorList>
            <person name="Navarro D."/>
            <person name="Drula E."/>
            <person name="Chaduli D."/>
            <person name="Cazenave R."/>
            <person name="Ahrendt S."/>
            <person name="Wang J."/>
            <person name="Lipzen A."/>
            <person name="Daum C."/>
            <person name="Barry K."/>
            <person name="Grigoriev I.V."/>
            <person name="Favel A."/>
            <person name="Rosso M.N."/>
            <person name="Martin F."/>
        </authorList>
    </citation>
    <scope>NUCLEOTIDE SEQUENCE [LARGE SCALE GENOMIC DNA]</scope>
    <source>
        <strain evidence="3 4">CIRM-BRFM 2984</strain>
    </source>
</reference>
<feature type="transmembrane region" description="Helical" evidence="2">
    <location>
        <begin position="110"/>
        <end position="126"/>
    </location>
</feature>
<dbReference type="PANTHER" id="PTHR31303">
    <property type="entry name" value="CTP-DEPENDENT DIACYLGLYCEROL KINASE 1"/>
    <property type="match status" value="1"/>
</dbReference>
<feature type="compositionally biased region" description="Polar residues" evidence="1">
    <location>
        <begin position="1"/>
        <end position="11"/>
    </location>
</feature>
<feature type="transmembrane region" description="Helical" evidence="2">
    <location>
        <begin position="417"/>
        <end position="439"/>
    </location>
</feature>
<protein>
    <submittedName>
        <fullName evidence="3">Uncharacterized protein</fullName>
    </submittedName>
</protein>
<dbReference type="Proteomes" id="UP001362999">
    <property type="component" value="Unassembled WGS sequence"/>
</dbReference>
<comment type="caution">
    <text evidence="3">The sequence shown here is derived from an EMBL/GenBank/DDBJ whole genome shotgun (WGS) entry which is preliminary data.</text>
</comment>
<keyword evidence="2" id="KW-1133">Transmembrane helix</keyword>
<feature type="transmembrane region" description="Helical" evidence="2">
    <location>
        <begin position="180"/>
        <end position="209"/>
    </location>
</feature>
<dbReference type="GO" id="GO:0005789">
    <property type="term" value="C:endoplasmic reticulum membrane"/>
    <property type="evidence" value="ECO:0007669"/>
    <property type="project" value="TreeGrafter"/>
</dbReference>
<evidence type="ECO:0000256" key="1">
    <source>
        <dbReference type="SAM" id="MobiDB-lite"/>
    </source>
</evidence>
<dbReference type="AlphaFoldDB" id="A0AAV9YYL2"/>
<feature type="transmembrane region" description="Helical" evidence="2">
    <location>
        <begin position="310"/>
        <end position="330"/>
    </location>
</feature>
<evidence type="ECO:0000313" key="3">
    <source>
        <dbReference type="EMBL" id="KAK6966291.1"/>
    </source>
</evidence>
<name>A0AAV9YYL2_9AGAR</name>
<evidence type="ECO:0000256" key="2">
    <source>
        <dbReference type="SAM" id="Phobius"/>
    </source>
</evidence>
<keyword evidence="2" id="KW-0812">Transmembrane</keyword>
<dbReference type="GO" id="GO:0004143">
    <property type="term" value="F:ATP-dependent diacylglycerol kinase activity"/>
    <property type="evidence" value="ECO:0007669"/>
    <property type="project" value="InterPro"/>
</dbReference>
<evidence type="ECO:0000313" key="4">
    <source>
        <dbReference type="Proteomes" id="UP001362999"/>
    </source>
</evidence>
<feature type="region of interest" description="Disordered" evidence="1">
    <location>
        <begin position="1"/>
        <end position="41"/>
    </location>
</feature>
<dbReference type="EMBL" id="JAWWNJ010000285">
    <property type="protein sequence ID" value="KAK6966291.1"/>
    <property type="molecule type" value="Genomic_DNA"/>
</dbReference>
<proteinExistence type="predicted"/>